<protein>
    <submittedName>
        <fullName evidence="2">Uncharacterized protein</fullName>
    </submittedName>
</protein>
<dbReference type="RefSeq" id="WP_011817890.1">
    <property type="nucleotide sequence ID" value="NC_008816.1"/>
</dbReference>
<reference evidence="2 3" key="1">
    <citation type="journal article" date="2007" name="PLoS Genet.">
        <title>Patterns and implications of gene gain and loss in the evolution of Prochlorococcus.</title>
        <authorList>
            <person name="Kettler G.C."/>
            <person name="Martiny A.C."/>
            <person name="Huang K."/>
            <person name="Zucker J."/>
            <person name="Coleman M.L."/>
            <person name="Rodrigue S."/>
            <person name="Chen F."/>
            <person name="Lapidus A."/>
            <person name="Ferriera S."/>
            <person name="Johnson J."/>
            <person name="Steglich C."/>
            <person name="Church G.M."/>
            <person name="Richardson P."/>
            <person name="Chisholm S.W."/>
        </authorList>
    </citation>
    <scope>NUCLEOTIDE SEQUENCE [LARGE SCALE GENOMIC DNA]</scope>
    <source>
        <strain evidence="2 3">AS9601</strain>
    </source>
</reference>
<dbReference type="AlphaFoldDB" id="A2BPK7"/>
<accession>A2BPK7</accession>
<evidence type="ECO:0000313" key="2">
    <source>
        <dbReference type="EMBL" id="ABM69718.1"/>
    </source>
</evidence>
<dbReference type="EMBL" id="CP000551">
    <property type="protein sequence ID" value="ABM69718.1"/>
    <property type="molecule type" value="Genomic_DNA"/>
</dbReference>
<name>A2BPK7_PROMS</name>
<dbReference type="STRING" id="146891.A9601_04301"/>
<organism evidence="2 3">
    <name type="scientific">Prochlorococcus marinus (strain AS9601)</name>
    <dbReference type="NCBI Taxonomy" id="146891"/>
    <lineage>
        <taxon>Bacteria</taxon>
        <taxon>Bacillati</taxon>
        <taxon>Cyanobacteriota</taxon>
        <taxon>Cyanophyceae</taxon>
        <taxon>Synechococcales</taxon>
        <taxon>Prochlorococcaceae</taxon>
        <taxon>Prochlorococcus</taxon>
    </lineage>
</organism>
<dbReference type="OrthoDB" id="1395829at2"/>
<dbReference type="Proteomes" id="UP000002590">
    <property type="component" value="Chromosome"/>
</dbReference>
<dbReference type="eggNOG" id="ENOG502Z9CS">
    <property type="taxonomic scope" value="Bacteria"/>
</dbReference>
<feature type="region of interest" description="Disordered" evidence="1">
    <location>
        <begin position="501"/>
        <end position="522"/>
    </location>
</feature>
<dbReference type="HOGENOM" id="CLU_022531_0_0_3"/>
<evidence type="ECO:0000313" key="3">
    <source>
        <dbReference type="Proteomes" id="UP000002590"/>
    </source>
</evidence>
<gene>
    <name evidence="2" type="ordered locus">A9601_04301</name>
</gene>
<evidence type="ECO:0000256" key="1">
    <source>
        <dbReference type="SAM" id="MobiDB-lite"/>
    </source>
</evidence>
<sequence>MNQIDFQSSLYSEPNSINGGISADGASNLMGATSLSPIEIVLRETLQNSWDASLGQFTQPVFNIKVRSLRESEENCINNFLSELPPIGTIDRKRLDQFLAKENKVVLEISDFGTKGLGGPLSASESHEDDKDYDFVNFVKNFGSHKHKENQGGEYGYGKSSFFNISSCRTIIINSLTNYEGKLENRLIGYSLGSAFNFDKQRYTGRHWWGCIKQSENMNYVDPFLDEYAEKLAEDMGMPKRNNDLTKGTTLMILDPDLSELLDGIEFQNQEDKSNYLNTRIQDLILWHAWPKFTPNNNGETPMKCNVSVFEKADSIPDPQNIYPYSLLAEALKDAREKKNNIYSKKHKIILGYSGSQQSGLLGRESKYKNLLGENSKIPDKLSHFALLRPAELVVKYLKPFKELDDRQPQWGAVFISSEKKLVEEAFRKSEPPAHDDWKPEGSPFISADQKTFVKTALREIKSEMRKLSGDTSELIFDTKNNDQSSLAWFAGELGQSMIGKGFGGSDGSRDSTNKNTGTKKRNKTILSRPNYCGTKFIDGKVVADFSMEISSSKGKNIELEFCPLVISDGKEKSSKAPNGKELKIVKFEAEKHFVLDQLNSENENLTSKLMKKYDKNDLYNEELTKPQLKLNSDSVKIFVSVEVPDNVAVSLSAEIKDKGF</sequence>
<dbReference type="KEGG" id="pmb:A9601_04301"/>
<proteinExistence type="predicted"/>